<feature type="compositionally biased region" description="Low complexity" evidence="1">
    <location>
        <begin position="540"/>
        <end position="549"/>
    </location>
</feature>
<dbReference type="OrthoDB" id="406079at2759"/>
<dbReference type="Proteomes" id="UP001152797">
    <property type="component" value="Unassembled WGS sequence"/>
</dbReference>
<name>A0A9P1M0P9_9DINO</name>
<keyword evidence="4" id="KW-1185">Reference proteome</keyword>
<reference evidence="3" key="2">
    <citation type="submission" date="2024-04" db="EMBL/GenBank/DDBJ databases">
        <authorList>
            <person name="Chen Y."/>
            <person name="Shah S."/>
            <person name="Dougan E. K."/>
            <person name="Thang M."/>
            <person name="Chan C."/>
        </authorList>
    </citation>
    <scope>NUCLEOTIDE SEQUENCE [LARGE SCALE GENOMIC DNA]</scope>
</reference>
<proteinExistence type="predicted"/>
<feature type="region of interest" description="Disordered" evidence="1">
    <location>
        <begin position="533"/>
        <end position="557"/>
    </location>
</feature>
<reference evidence="2" key="1">
    <citation type="submission" date="2022-10" db="EMBL/GenBank/DDBJ databases">
        <authorList>
            <person name="Chen Y."/>
            <person name="Dougan E. K."/>
            <person name="Chan C."/>
            <person name="Rhodes N."/>
            <person name="Thang M."/>
        </authorList>
    </citation>
    <scope>NUCLEOTIDE SEQUENCE</scope>
</reference>
<dbReference type="EMBL" id="CAMXCT010006649">
    <property type="protein sequence ID" value="CAI4017661.1"/>
    <property type="molecule type" value="Genomic_DNA"/>
</dbReference>
<dbReference type="AlphaFoldDB" id="A0A9P1M0P9"/>
<dbReference type="EMBL" id="CAMXCT020006649">
    <property type="protein sequence ID" value="CAL1171036.1"/>
    <property type="molecule type" value="Genomic_DNA"/>
</dbReference>
<evidence type="ECO:0000313" key="2">
    <source>
        <dbReference type="EMBL" id="CAI4017661.1"/>
    </source>
</evidence>
<evidence type="ECO:0000313" key="3">
    <source>
        <dbReference type="EMBL" id="CAL1171036.1"/>
    </source>
</evidence>
<protein>
    <submittedName>
        <fullName evidence="2">Uncharacterized protein</fullName>
    </submittedName>
</protein>
<comment type="caution">
    <text evidence="2">The sequence shown here is derived from an EMBL/GenBank/DDBJ whole genome shotgun (WGS) entry which is preliminary data.</text>
</comment>
<accession>A0A9P1M0P9</accession>
<sequence>MIDLQLVADLLIIEKFKAGDDVLVFYRMTKRCRPERKYLAVLDQRHGAYRPRCGISDGWVPARVVADQHEKDNSGDVKVEYTWPFFFTQRGHMADACSGWTEWFPAHHVRKDPDSKRQRLGSLDPKLAILTFRWGGLNEIIAPAQWGETGSSVSDIFIDSYCDHFQQHIGADYEVWTVYIEDKSDMDKVADTAHLLFSGQHPLRRARKVCAMYHLYPTGFEEHCVPTSETGGDGGAALVDQKAFFRMMQAVERAGIPSRFPHDSGLYELLASKRWTYYMALAPHLQLPATIAVPRMLIEQDGADCKQASHFAYKALCQVRRKQQILRGETPSDVPIIKGVAKLGFSWEALDVKFWEGQRGLETAISQLTQTIEISDEITGQPHDLENLIVQEYVDHDLELRLYVVDGEVETTIFTKFCKIKPNNEFGDFKEAFTSAEAAQWIGGDLAALEDGERQCREITEHWMDWVRMQTCQTPPGIRFDYFVGKTAPGKATVRTLEICELGFSMLGKKGLPKKVFSAMLRACLEDETDIADFEDEPEAGSSQVVSESAESEAPEALLEQNGSSMPSVLYITVPRVAHGTPDQVKCTGKYEQVPGTFPNGQALWIHDRGDRFLYAGNDGYWYVGDEEEQDANFCCESGYIRHAGAAGIPPDQLRGPWERGPGWYPEIGILVTTDPEAKPPKLGKGNSKAK</sequence>
<dbReference type="EMBL" id="CAMXCT030006649">
    <property type="protein sequence ID" value="CAL4804973.1"/>
    <property type="molecule type" value="Genomic_DNA"/>
</dbReference>
<evidence type="ECO:0000256" key="1">
    <source>
        <dbReference type="SAM" id="MobiDB-lite"/>
    </source>
</evidence>
<gene>
    <name evidence="2" type="ORF">C1SCF055_LOCUS42288</name>
</gene>
<evidence type="ECO:0000313" key="4">
    <source>
        <dbReference type="Proteomes" id="UP001152797"/>
    </source>
</evidence>
<organism evidence="2">
    <name type="scientific">Cladocopium goreaui</name>
    <dbReference type="NCBI Taxonomy" id="2562237"/>
    <lineage>
        <taxon>Eukaryota</taxon>
        <taxon>Sar</taxon>
        <taxon>Alveolata</taxon>
        <taxon>Dinophyceae</taxon>
        <taxon>Suessiales</taxon>
        <taxon>Symbiodiniaceae</taxon>
        <taxon>Cladocopium</taxon>
    </lineage>
</organism>